<evidence type="ECO:0008006" key="4">
    <source>
        <dbReference type="Google" id="ProtNLM"/>
    </source>
</evidence>
<proteinExistence type="predicted"/>
<evidence type="ECO:0000313" key="2">
    <source>
        <dbReference type="EMBL" id="KAF7256542.1"/>
    </source>
</evidence>
<organism evidence="2 3">
    <name type="scientific">Paragonimus skrjabini miyazakii</name>
    <dbReference type="NCBI Taxonomy" id="59628"/>
    <lineage>
        <taxon>Eukaryota</taxon>
        <taxon>Metazoa</taxon>
        <taxon>Spiralia</taxon>
        <taxon>Lophotrochozoa</taxon>
        <taxon>Platyhelminthes</taxon>
        <taxon>Trematoda</taxon>
        <taxon>Digenea</taxon>
        <taxon>Plagiorchiida</taxon>
        <taxon>Troglotremata</taxon>
        <taxon>Troglotrematidae</taxon>
        <taxon>Paragonimus</taxon>
    </lineage>
</organism>
<dbReference type="OrthoDB" id="6258141at2759"/>
<evidence type="ECO:0000313" key="3">
    <source>
        <dbReference type="Proteomes" id="UP000822476"/>
    </source>
</evidence>
<keyword evidence="3" id="KW-1185">Reference proteome</keyword>
<evidence type="ECO:0000256" key="1">
    <source>
        <dbReference type="SAM" id="MobiDB-lite"/>
    </source>
</evidence>
<gene>
    <name evidence="2" type="ORF">EG68_06729</name>
</gene>
<dbReference type="Proteomes" id="UP000822476">
    <property type="component" value="Unassembled WGS sequence"/>
</dbReference>
<accession>A0A8S9YP85</accession>
<sequence length="444" mass="50144">MNVKDSNTNTSEEEYQIIDASCFSIEAQDQGLEFHLNLPCPVCGSFQSNFICEKCINSGSFVHSRRPTSHKIKLLTETLLARLPPKSNGPVEELKALIASLEKAHAYNVEQNRKKRERRDQIRKRMIHCHTKSQQLSKNRCFLTKHYSSITQKRTILEKDFAKHSLHIERLRARYFKELLQSHFVAKLSPDEDSVDQFSGAKLYLDKENVFVGPEPRLSSHTALTYSVPTIRAAIVFTDLWLPPIISQHLRLSGSFLASLPQRDNLGRVYSALLHAVHMLCANRGLHARTVMELLGKPLPTNHSEFDPIVGLDFDAPFFYALDGFFGDVPPPIWDSQNIPKVVRLHLEHVELGEEVKEVDDQSSADGDESSTSDWSTSLQVVSTSLTNPVTSSDPDKLSMTSNELDRWELITPQQDQVMEEKTTESKASPCQSLKASHDTTTGY</sequence>
<protein>
    <recommendedName>
        <fullName evidence="4">Beclin 1-associated autophagy-related key regulator</fullName>
    </recommendedName>
</protein>
<feature type="compositionally biased region" description="Low complexity" evidence="1">
    <location>
        <begin position="376"/>
        <end position="387"/>
    </location>
</feature>
<comment type="caution">
    <text evidence="2">The sequence shown here is derived from an EMBL/GenBank/DDBJ whole genome shotgun (WGS) entry which is preliminary data.</text>
</comment>
<reference evidence="2" key="1">
    <citation type="submission" date="2019-07" db="EMBL/GenBank/DDBJ databases">
        <title>Annotation for the trematode Paragonimus miyazaki's.</title>
        <authorList>
            <person name="Choi Y.-J."/>
        </authorList>
    </citation>
    <scope>NUCLEOTIDE SEQUENCE</scope>
    <source>
        <strain evidence="2">Japan</strain>
    </source>
</reference>
<feature type="compositionally biased region" description="Acidic residues" evidence="1">
    <location>
        <begin position="361"/>
        <end position="371"/>
    </location>
</feature>
<feature type="compositionally biased region" description="Polar residues" evidence="1">
    <location>
        <begin position="426"/>
        <end position="444"/>
    </location>
</feature>
<name>A0A8S9YP85_9TREM</name>
<dbReference type="EMBL" id="JTDE01003030">
    <property type="protein sequence ID" value="KAF7256542.1"/>
    <property type="molecule type" value="Genomic_DNA"/>
</dbReference>
<feature type="region of interest" description="Disordered" evidence="1">
    <location>
        <begin position="355"/>
        <end position="444"/>
    </location>
</feature>
<feature type="compositionally biased region" description="Polar residues" evidence="1">
    <location>
        <begin position="388"/>
        <end position="403"/>
    </location>
</feature>
<dbReference type="AlphaFoldDB" id="A0A8S9YP85"/>